<dbReference type="EMBL" id="RXIC02000026">
    <property type="protein sequence ID" value="KAB1204087.1"/>
    <property type="molecule type" value="Genomic_DNA"/>
</dbReference>
<evidence type="ECO:0000313" key="3">
    <source>
        <dbReference type="Proteomes" id="UP000516437"/>
    </source>
</evidence>
<keyword evidence="3" id="KW-1185">Reference proteome</keyword>
<feature type="compositionally biased region" description="Acidic residues" evidence="1">
    <location>
        <begin position="97"/>
        <end position="117"/>
    </location>
</feature>
<dbReference type="AlphaFoldDB" id="A0A6A1UWN0"/>
<organism evidence="2 3">
    <name type="scientific">Morella rubra</name>
    <name type="common">Chinese bayberry</name>
    <dbReference type="NCBI Taxonomy" id="262757"/>
    <lineage>
        <taxon>Eukaryota</taxon>
        <taxon>Viridiplantae</taxon>
        <taxon>Streptophyta</taxon>
        <taxon>Embryophyta</taxon>
        <taxon>Tracheophyta</taxon>
        <taxon>Spermatophyta</taxon>
        <taxon>Magnoliopsida</taxon>
        <taxon>eudicotyledons</taxon>
        <taxon>Gunneridae</taxon>
        <taxon>Pentapetalae</taxon>
        <taxon>rosids</taxon>
        <taxon>fabids</taxon>
        <taxon>Fagales</taxon>
        <taxon>Myricaceae</taxon>
        <taxon>Morella</taxon>
    </lineage>
</organism>
<proteinExistence type="predicted"/>
<reference evidence="2 3" key="1">
    <citation type="journal article" date="2019" name="Plant Biotechnol. J.">
        <title>The red bayberry genome and genetic basis of sex determination.</title>
        <authorList>
            <person name="Jia H.M."/>
            <person name="Jia H.J."/>
            <person name="Cai Q.L."/>
            <person name="Wang Y."/>
            <person name="Zhao H.B."/>
            <person name="Yang W.F."/>
            <person name="Wang G.Y."/>
            <person name="Li Y.H."/>
            <person name="Zhan D.L."/>
            <person name="Shen Y.T."/>
            <person name="Niu Q.F."/>
            <person name="Chang L."/>
            <person name="Qiu J."/>
            <person name="Zhao L."/>
            <person name="Xie H.B."/>
            <person name="Fu W.Y."/>
            <person name="Jin J."/>
            <person name="Li X.W."/>
            <person name="Jiao Y."/>
            <person name="Zhou C.C."/>
            <person name="Tu T."/>
            <person name="Chai C.Y."/>
            <person name="Gao J.L."/>
            <person name="Fan L.J."/>
            <person name="van de Weg E."/>
            <person name="Wang J.Y."/>
            <person name="Gao Z.S."/>
        </authorList>
    </citation>
    <scope>NUCLEOTIDE SEQUENCE [LARGE SCALE GENOMIC DNA]</scope>
    <source>
        <tissue evidence="2">Leaves</tissue>
    </source>
</reference>
<name>A0A6A1UWN0_9ROSI</name>
<gene>
    <name evidence="2" type="ORF">CJ030_MR8G000773</name>
</gene>
<dbReference type="Proteomes" id="UP000516437">
    <property type="component" value="Chromosome 8"/>
</dbReference>
<sequence length="161" mass="17908">MSGTPMQFHRTVSIGPVVYKALVTALEDYVVIVSPEPLEFVRKYNAEREVDDIDVREGVDVYKEADNIDMELDDEQESVDWEAAANVEDADIVVEGGDREEADNVVEGGDGEEADNVDEGRNGEVDVSDFPETDDVVLELYPEAYFVDPEAEAETRKIAMD</sequence>
<accession>A0A6A1UWN0</accession>
<comment type="caution">
    <text evidence="2">The sequence shown here is derived from an EMBL/GenBank/DDBJ whole genome shotgun (WGS) entry which is preliminary data.</text>
</comment>
<feature type="region of interest" description="Disordered" evidence="1">
    <location>
        <begin position="97"/>
        <end position="131"/>
    </location>
</feature>
<evidence type="ECO:0000256" key="1">
    <source>
        <dbReference type="SAM" id="MobiDB-lite"/>
    </source>
</evidence>
<evidence type="ECO:0000313" key="2">
    <source>
        <dbReference type="EMBL" id="KAB1204087.1"/>
    </source>
</evidence>
<protein>
    <submittedName>
        <fullName evidence="2">Uncharacterized protein</fullName>
    </submittedName>
</protein>